<dbReference type="Proteomes" id="UP000469870">
    <property type="component" value="Unassembled WGS sequence"/>
</dbReference>
<evidence type="ECO:0000256" key="6">
    <source>
        <dbReference type="ARBA" id="ARBA00023136"/>
    </source>
</evidence>
<keyword evidence="3" id="KW-1003">Cell membrane</keyword>
<dbReference type="Proteomes" id="UP000430975">
    <property type="component" value="Unassembled WGS sequence"/>
</dbReference>
<feature type="transmembrane region" description="Helical" evidence="7">
    <location>
        <begin position="120"/>
        <end position="139"/>
    </location>
</feature>
<feature type="transmembrane region" description="Helical" evidence="7">
    <location>
        <begin position="214"/>
        <end position="237"/>
    </location>
</feature>
<name>A0A6I2GL15_9LACT</name>
<evidence type="ECO:0000256" key="2">
    <source>
        <dbReference type="ARBA" id="ARBA00022448"/>
    </source>
</evidence>
<evidence type="ECO:0000313" key="11">
    <source>
        <dbReference type="Proteomes" id="UP000430975"/>
    </source>
</evidence>
<dbReference type="PANTHER" id="PTHR30151">
    <property type="entry name" value="ALKANE SULFONATE ABC TRANSPORTER-RELATED, MEMBRANE SUBUNIT"/>
    <property type="match status" value="1"/>
</dbReference>
<keyword evidence="2 7" id="KW-0813">Transport</keyword>
<dbReference type="PROSITE" id="PS50928">
    <property type="entry name" value="ABC_TM1"/>
    <property type="match status" value="1"/>
</dbReference>
<dbReference type="SUPFAM" id="SSF161098">
    <property type="entry name" value="MetI-like"/>
    <property type="match status" value="1"/>
</dbReference>
<evidence type="ECO:0000256" key="1">
    <source>
        <dbReference type="ARBA" id="ARBA00004651"/>
    </source>
</evidence>
<dbReference type="InterPro" id="IPR035906">
    <property type="entry name" value="MetI-like_sf"/>
</dbReference>
<keyword evidence="4 7" id="KW-0812">Transmembrane</keyword>
<keyword evidence="6 7" id="KW-0472">Membrane</keyword>
<dbReference type="RefSeq" id="WP_153861950.1">
    <property type="nucleotide sequence ID" value="NZ_WJQR01000005.1"/>
</dbReference>
<evidence type="ECO:0000313" key="9">
    <source>
        <dbReference type="EMBL" id="MRI81667.1"/>
    </source>
</evidence>
<comment type="subcellular location">
    <subcellularLocation>
        <location evidence="1 7">Cell membrane</location>
        <topology evidence="1 7">Multi-pass membrane protein</topology>
    </subcellularLocation>
</comment>
<evidence type="ECO:0000259" key="8">
    <source>
        <dbReference type="PROSITE" id="PS50928"/>
    </source>
</evidence>
<proteinExistence type="inferred from homology"/>
<evidence type="ECO:0000313" key="10">
    <source>
        <dbReference type="EMBL" id="MRI84295.1"/>
    </source>
</evidence>
<dbReference type="AlphaFoldDB" id="A0A6I2GL15"/>
<keyword evidence="11" id="KW-1185">Reference proteome</keyword>
<dbReference type="EMBL" id="WJQS01000001">
    <property type="protein sequence ID" value="MRI84295.1"/>
    <property type="molecule type" value="Genomic_DNA"/>
</dbReference>
<keyword evidence="5 7" id="KW-1133">Transmembrane helix</keyword>
<protein>
    <submittedName>
        <fullName evidence="10">ABC transporter permease subunit</fullName>
    </submittedName>
</protein>
<feature type="transmembrane region" description="Helical" evidence="7">
    <location>
        <begin position="92"/>
        <end position="114"/>
    </location>
</feature>
<evidence type="ECO:0000256" key="4">
    <source>
        <dbReference type="ARBA" id="ARBA00022692"/>
    </source>
</evidence>
<dbReference type="InterPro" id="IPR000515">
    <property type="entry name" value="MetI-like"/>
</dbReference>
<comment type="caution">
    <text evidence="10">The sequence shown here is derived from an EMBL/GenBank/DDBJ whole genome shotgun (WGS) entry which is preliminary data.</text>
</comment>
<dbReference type="Pfam" id="PF00528">
    <property type="entry name" value="BPD_transp_1"/>
    <property type="match status" value="1"/>
</dbReference>
<gene>
    <name evidence="10" type="ORF">GIY09_00055</name>
    <name evidence="9" type="ORF">GIY11_06510</name>
</gene>
<feature type="transmembrane region" description="Helical" evidence="7">
    <location>
        <begin position="160"/>
        <end position="181"/>
    </location>
</feature>
<dbReference type="GO" id="GO:0055085">
    <property type="term" value="P:transmembrane transport"/>
    <property type="evidence" value="ECO:0007669"/>
    <property type="project" value="InterPro"/>
</dbReference>
<sequence length="248" mass="28195">MTRKRLTRLYAIIIVLLMWAGLHEQLQAFIVPDPIAVFRYLLENMLSGQLTQHVIASLLRIMWAMLGTVLIGAGLGLLAGSIPLVDCLLTPIVYLFYPIPRVAFLPVFLLLLGLGEQSKVALMIAVAAFYIYIPLRDTLQQLPQNYTWQAKQFGFTIWQRLVYIILPALGSELFTALKLVLGTSMATLFFVENYVTQWGLGYFIMNSWFKSDYVALYAGIVLLSFIGNILFDLLALAQRYCLKWQWNS</sequence>
<feature type="transmembrane region" description="Helical" evidence="7">
    <location>
        <begin position="52"/>
        <end position="80"/>
    </location>
</feature>
<evidence type="ECO:0000256" key="7">
    <source>
        <dbReference type="RuleBase" id="RU363032"/>
    </source>
</evidence>
<dbReference type="GO" id="GO:0005886">
    <property type="term" value="C:plasma membrane"/>
    <property type="evidence" value="ECO:0007669"/>
    <property type="project" value="UniProtKB-SubCell"/>
</dbReference>
<dbReference type="EMBL" id="WJQR01000005">
    <property type="protein sequence ID" value="MRI81667.1"/>
    <property type="molecule type" value="Genomic_DNA"/>
</dbReference>
<dbReference type="PANTHER" id="PTHR30151:SF0">
    <property type="entry name" value="ABC TRANSPORTER PERMEASE PROTEIN MJ0413-RELATED"/>
    <property type="match status" value="1"/>
</dbReference>
<evidence type="ECO:0000313" key="12">
    <source>
        <dbReference type="Proteomes" id="UP000469870"/>
    </source>
</evidence>
<evidence type="ECO:0000256" key="3">
    <source>
        <dbReference type="ARBA" id="ARBA00022475"/>
    </source>
</evidence>
<comment type="similarity">
    <text evidence="7">Belongs to the binding-protein-dependent transport system permease family.</text>
</comment>
<evidence type="ECO:0000256" key="5">
    <source>
        <dbReference type="ARBA" id="ARBA00022989"/>
    </source>
</evidence>
<accession>A0A6I2GL15</accession>
<reference evidence="11 12" key="1">
    <citation type="submission" date="2019-11" db="EMBL/GenBank/DDBJ databases">
        <title>Characterisation of Fundicoccus ignavus gen. nov. sp. nov., a novel genus of the family Aerococcaceae isolated from bulk tank milk.</title>
        <authorList>
            <person name="Siebert A."/>
            <person name="Huptas C."/>
            <person name="Wenning M."/>
            <person name="Scherer S."/>
            <person name="Doll E.V."/>
        </authorList>
    </citation>
    <scope>NUCLEOTIDE SEQUENCE [LARGE SCALE GENOMIC DNA]</scope>
    <source>
        <strain evidence="9 12">DSM 109653</strain>
        <strain evidence="10 11">WS4759</strain>
    </source>
</reference>
<feature type="domain" description="ABC transmembrane type-1" evidence="8">
    <location>
        <begin position="54"/>
        <end position="235"/>
    </location>
</feature>
<dbReference type="CDD" id="cd06261">
    <property type="entry name" value="TM_PBP2"/>
    <property type="match status" value="1"/>
</dbReference>
<dbReference type="Gene3D" id="1.10.3720.10">
    <property type="entry name" value="MetI-like"/>
    <property type="match status" value="1"/>
</dbReference>
<organism evidence="10 11">
    <name type="scientific">Fundicoccus ignavus</name>
    <dbReference type="NCBI Taxonomy" id="2664442"/>
    <lineage>
        <taxon>Bacteria</taxon>
        <taxon>Bacillati</taxon>
        <taxon>Bacillota</taxon>
        <taxon>Bacilli</taxon>
        <taxon>Lactobacillales</taxon>
        <taxon>Aerococcaceae</taxon>
        <taxon>Fundicoccus</taxon>
    </lineage>
</organism>